<dbReference type="CDD" id="cd09872">
    <property type="entry name" value="PIN_Sll0205-like"/>
    <property type="match status" value="1"/>
</dbReference>
<reference evidence="1 2" key="1">
    <citation type="submission" date="2015-12" db="EMBL/GenBank/DDBJ databases">
        <title>Genome sequence of Mucilaginibacter gotjawali.</title>
        <authorList>
            <person name="Lee J.S."/>
            <person name="Lee K.C."/>
            <person name="Kim K.K."/>
            <person name="Lee B.W."/>
        </authorList>
    </citation>
    <scope>NUCLEOTIDE SEQUENCE [LARGE SCALE GENOMIC DNA]</scope>
    <source>
        <strain evidence="1 2">SA3-7</strain>
    </source>
</reference>
<dbReference type="AlphaFoldDB" id="A0A110B0E5"/>
<dbReference type="OrthoDB" id="9798990at2"/>
<dbReference type="InterPro" id="IPR052919">
    <property type="entry name" value="TA_system_RNase"/>
</dbReference>
<dbReference type="PANTHER" id="PTHR36173:SF2">
    <property type="entry name" value="RIBONUCLEASE VAPC16"/>
    <property type="match status" value="1"/>
</dbReference>
<dbReference type="KEGG" id="mgot:MgSA37_00585"/>
<keyword evidence="2" id="KW-1185">Reference proteome</keyword>
<dbReference type="InterPro" id="IPR029060">
    <property type="entry name" value="PIN-like_dom_sf"/>
</dbReference>
<name>A0A110B0E5_9SPHI</name>
<dbReference type="Gene3D" id="3.40.50.1010">
    <property type="entry name" value="5'-nuclease"/>
    <property type="match status" value="1"/>
</dbReference>
<gene>
    <name evidence="1" type="ORF">MgSA37_00585</name>
</gene>
<dbReference type="EMBL" id="AP017313">
    <property type="protein sequence ID" value="BAU52424.1"/>
    <property type="molecule type" value="Genomic_DNA"/>
</dbReference>
<organism evidence="1 2">
    <name type="scientific">Mucilaginibacter gotjawali</name>
    <dbReference type="NCBI Taxonomy" id="1550579"/>
    <lineage>
        <taxon>Bacteria</taxon>
        <taxon>Pseudomonadati</taxon>
        <taxon>Bacteroidota</taxon>
        <taxon>Sphingobacteriia</taxon>
        <taxon>Sphingobacteriales</taxon>
        <taxon>Sphingobacteriaceae</taxon>
        <taxon>Mucilaginibacter</taxon>
    </lineage>
</organism>
<accession>A0A110B0E5</accession>
<dbReference type="PANTHER" id="PTHR36173">
    <property type="entry name" value="RIBONUCLEASE VAPC16-RELATED"/>
    <property type="match status" value="1"/>
</dbReference>
<protein>
    <submittedName>
        <fullName evidence="1">PIN domain protein</fullName>
    </submittedName>
</protein>
<evidence type="ECO:0000313" key="2">
    <source>
        <dbReference type="Proteomes" id="UP000218263"/>
    </source>
</evidence>
<dbReference type="InterPro" id="IPR002716">
    <property type="entry name" value="PIN_dom"/>
</dbReference>
<evidence type="ECO:0000313" key="1">
    <source>
        <dbReference type="EMBL" id="BAU52424.1"/>
    </source>
</evidence>
<dbReference type="Pfam" id="PF01850">
    <property type="entry name" value="PIN"/>
    <property type="match status" value="1"/>
</dbReference>
<dbReference type="RefSeq" id="WP_096349752.1">
    <property type="nucleotide sequence ID" value="NZ_AP017313.1"/>
</dbReference>
<dbReference type="Proteomes" id="UP000218263">
    <property type="component" value="Chromosome"/>
</dbReference>
<dbReference type="InterPro" id="IPR041705">
    <property type="entry name" value="PIN_Sll0205"/>
</dbReference>
<sequence>MNYLLDTHTLIWAISDQEKFSAQVIQAFNDPDNTFFVSTISFWDISLKLSVGKLSIDGMMPDEIPALALKSGFQIISLSSEESATYYKLKITNHKDPFDRMLIWQAIQRNMVFITKDKSIPEYRDAGLKILW</sequence>
<proteinExistence type="predicted"/>
<dbReference type="SUPFAM" id="SSF88723">
    <property type="entry name" value="PIN domain-like"/>
    <property type="match status" value="1"/>
</dbReference>